<dbReference type="AlphaFoldDB" id="A0A7Z8Y1X7"/>
<sequence>MNRNHVAMMGFLEVLSLFLRTGLPSIPLRVVIVVFPDDALDGDFAMDWVIALVDLTEMAGPNEPSNF</sequence>
<protein>
    <submittedName>
        <fullName evidence="1">Uncharacterized protein</fullName>
    </submittedName>
</protein>
<accession>A0A7Z8Y1X7</accession>
<evidence type="ECO:0000313" key="2">
    <source>
        <dbReference type="Proteomes" id="UP000289220"/>
    </source>
</evidence>
<evidence type="ECO:0000313" key="1">
    <source>
        <dbReference type="EMBL" id="VDC49199.1"/>
    </source>
</evidence>
<keyword evidence="2" id="KW-1185">Reference proteome</keyword>
<gene>
    <name evidence="1" type="ORF">BREV_BREV_03512</name>
</gene>
<reference evidence="1 2" key="1">
    <citation type="submission" date="2018-11" db="EMBL/GenBank/DDBJ databases">
        <authorList>
            <person name="Peiro R."/>
            <person name="Begona"/>
            <person name="Cbmso G."/>
            <person name="Lopez M."/>
            <person name="Gonzalez S."/>
            <person name="Sacristan E."/>
            <person name="Castillo E."/>
        </authorList>
    </citation>
    <scope>NUCLEOTIDE SEQUENCE [LARGE SCALE GENOMIC DNA]</scope>
    <source>
        <strain evidence="1">Brev_genome</strain>
    </source>
</reference>
<proteinExistence type="predicted"/>
<dbReference type="Proteomes" id="UP000289220">
    <property type="component" value="Unassembled WGS sequence"/>
</dbReference>
<comment type="caution">
    <text evidence="1">The sequence shown here is derived from an EMBL/GenBank/DDBJ whole genome shotgun (WGS) entry which is preliminary data.</text>
</comment>
<name>A0A7Z8Y1X7_9CAUL</name>
<organism evidence="1 2">
    <name type="scientific">Brevundimonas mediterranea</name>
    <dbReference type="NCBI Taxonomy" id="74329"/>
    <lineage>
        <taxon>Bacteria</taxon>
        <taxon>Pseudomonadati</taxon>
        <taxon>Pseudomonadota</taxon>
        <taxon>Alphaproteobacteria</taxon>
        <taxon>Caulobacterales</taxon>
        <taxon>Caulobacteraceae</taxon>
        <taxon>Brevundimonas</taxon>
    </lineage>
</organism>
<dbReference type="EMBL" id="UXHF01000156">
    <property type="protein sequence ID" value="VDC49199.1"/>
    <property type="molecule type" value="Genomic_DNA"/>
</dbReference>